<dbReference type="PROSITE" id="PS50112">
    <property type="entry name" value="PAS"/>
    <property type="match status" value="1"/>
</dbReference>
<dbReference type="InterPro" id="IPR001789">
    <property type="entry name" value="Sig_transdc_resp-reg_receiver"/>
</dbReference>
<dbReference type="PROSITE" id="PS50109">
    <property type="entry name" value="HIS_KIN"/>
    <property type="match status" value="1"/>
</dbReference>
<evidence type="ECO:0000313" key="14">
    <source>
        <dbReference type="EMBL" id="NMF56559.1"/>
    </source>
</evidence>
<evidence type="ECO:0000256" key="8">
    <source>
        <dbReference type="SAM" id="Coils"/>
    </source>
</evidence>
<dbReference type="SMART" id="SM00086">
    <property type="entry name" value="PAC"/>
    <property type="match status" value="2"/>
</dbReference>
<dbReference type="EC" id="2.7.13.3" evidence="2"/>
<evidence type="ECO:0000256" key="7">
    <source>
        <dbReference type="PROSITE-ProRule" id="PRU00169"/>
    </source>
</evidence>
<feature type="domain" description="PAC" evidence="13">
    <location>
        <begin position="597"/>
        <end position="648"/>
    </location>
</feature>
<dbReference type="PROSITE" id="PS50110">
    <property type="entry name" value="RESPONSE_REGULATORY"/>
    <property type="match status" value="2"/>
</dbReference>
<dbReference type="SMART" id="SM00387">
    <property type="entry name" value="HATPase_c"/>
    <property type="match status" value="1"/>
</dbReference>
<feature type="domain" description="PAC" evidence="13">
    <location>
        <begin position="725"/>
        <end position="777"/>
    </location>
</feature>
<proteinExistence type="predicted"/>
<feature type="domain" description="PAS" evidence="12">
    <location>
        <begin position="649"/>
        <end position="721"/>
    </location>
</feature>
<dbReference type="SUPFAM" id="SSF52172">
    <property type="entry name" value="CheY-like"/>
    <property type="match status" value="2"/>
</dbReference>
<keyword evidence="3 7" id="KW-0597">Phosphoprotein</keyword>
<dbReference type="InterPro" id="IPR000014">
    <property type="entry name" value="PAS"/>
</dbReference>
<dbReference type="SMART" id="SM00065">
    <property type="entry name" value="GAF"/>
    <property type="match status" value="1"/>
</dbReference>
<name>A0ABX1LNY6_9CYAN</name>
<dbReference type="InterPro" id="IPR003594">
    <property type="entry name" value="HATPase_dom"/>
</dbReference>
<dbReference type="SMART" id="SM00388">
    <property type="entry name" value="HisKA"/>
    <property type="match status" value="1"/>
</dbReference>
<dbReference type="InterPro" id="IPR005467">
    <property type="entry name" value="His_kinase_dom"/>
</dbReference>
<dbReference type="InterPro" id="IPR036097">
    <property type="entry name" value="HisK_dim/P_sf"/>
</dbReference>
<dbReference type="Gene3D" id="6.10.340.10">
    <property type="match status" value="1"/>
</dbReference>
<feature type="transmembrane region" description="Helical" evidence="9">
    <location>
        <begin position="94"/>
        <end position="115"/>
    </location>
</feature>
<dbReference type="SUPFAM" id="SSF55874">
    <property type="entry name" value="ATPase domain of HSP90 chaperone/DNA topoisomerase II/histidine kinase"/>
    <property type="match status" value="1"/>
</dbReference>
<evidence type="ECO:0000256" key="6">
    <source>
        <dbReference type="ARBA" id="ARBA00023012"/>
    </source>
</evidence>
<evidence type="ECO:0000256" key="3">
    <source>
        <dbReference type="ARBA" id="ARBA00022553"/>
    </source>
</evidence>
<dbReference type="InterPro" id="IPR036890">
    <property type="entry name" value="HATPase_C_sf"/>
</dbReference>
<comment type="catalytic activity">
    <reaction evidence="1">
        <text>ATP + protein L-histidine = ADP + protein N-phospho-L-histidine.</text>
        <dbReference type="EC" id="2.7.13.3"/>
    </reaction>
</comment>
<keyword evidence="6" id="KW-0902">Two-component regulatory system</keyword>
<evidence type="ECO:0000259" key="12">
    <source>
        <dbReference type="PROSITE" id="PS50112"/>
    </source>
</evidence>
<dbReference type="CDD" id="cd00130">
    <property type="entry name" value="PAS"/>
    <property type="match status" value="2"/>
</dbReference>
<comment type="caution">
    <text evidence="14">The sequence shown here is derived from an EMBL/GenBank/DDBJ whole genome shotgun (WGS) entry which is preliminary data.</text>
</comment>
<accession>A0ABX1LNY6</accession>
<feature type="modified residue" description="4-aspartylphosphate" evidence="7">
    <location>
        <position position="1427"/>
    </location>
</feature>
<dbReference type="Proteomes" id="UP000738376">
    <property type="component" value="Unassembled WGS sequence"/>
</dbReference>
<dbReference type="Pfam" id="PF08447">
    <property type="entry name" value="PAS_3"/>
    <property type="match status" value="2"/>
</dbReference>
<dbReference type="Pfam" id="PF00512">
    <property type="entry name" value="HisKA"/>
    <property type="match status" value="1"/>
</dbReference>
<evidence type="ECO:0000256" key="2">
    <source>
        <dbReference type="ARBA" id="ARBA00012438"/>
    </source>
</evidence>
<dbReference type="CDD" id="cd17546">
    <property type="entry name" value="REC_hyHK_CKI1_RcsC-like"/>
    <property type="match status" value="1"/>
</dbReference>
<evidence type="ECO:0000256" key="5">
    <source>
        <dbReference type="ARBA" id="ARBA00022777"/>
    </source>
</evidence>
<feature type="transmembrane region" description="Helical" evidence="9">
    <location>
        <begin position="7"/>
        <end position="25"/>
    </location>
</feature>
<feature type="transmembrane region" description="Helical" evidence="9">
    <location>
        <begin position="61"/>
        <end position="82"/>
    </location>
</feature>
<keyword evidence="9" id="KW-0472">Membrane</keyword>
<evidence type="ECO:0000313" key="15">
    <source>
        <dbReference type="Proteomes" id="UP000738376"/>
    </source>
</evidence>
<organism evidence="14 15">
    <name type="scientific">Pseudanabaena yagii GIHE-NHR1</name>
    <dbReference type="NCBI Taxonomy" id="2722753"/>
    <lineage>
        <taxon>Bacteria</taxon>
        <taxon>Bacillati</taxon>
        <taxon>Cyanobacteriota</taxon>
        <taxon>Cyanophyceae</taxon>
        <taxon>Pseudanabaenales</taxon>
        <taxon>Pseudanabaenaceae</taxon>
        <taxon>Pseudanabaena</taxon>
        <taxon>Pseudanabaena yagii</taxon>
    </lineage>
</organism>
<dbReference type="Gene3D" id="3.30.450.40">
    <property type="match status" value="1"/>
</dbReference>
<dbReference type="Gene3D" id="3.30.450.20">
    <property type="entry name" value="PAS domain"/>
    <property type="match status" value="3"/>
</dbReference>
<evidence type="ECO:0000256" key="4">
    <source>
        <dbReference type="ARBA" id="ARBA00022679"/>
    </source>
</evidence>
<dbReference type="Pfam" id="PF00072">
    <property type="entry name" value="Response_reg"/>
    <property type="match status" value="1"/>
</dbReference>
<evidence type="ECO:0000259" key="13">
    <source>
        <dbReference type="PROSITE" id="PS50113"/>
    </source>
</evidence>
<keyword evidence="9" id="KW-1133">Transmembrane helix</keyword>
<dbReference type="InterPro" id="IPR003018">
    <property type="entry name" value="GAF"/>
</dbReference>
<dbReference type="PRINTS" id="PR00344">
    <property type="entry name" value="BCTRLSENSOR"/>
</dbReference>
<feature type="domain" description="Histidine kinase" evidence="10">
    <location>
        <begin position="981"/>
        <end position="1209"/>
    </location>
</feature>
<dbReference type="PANTHER" id="PTHR45339:SF1">
    <property type="entry name" value="HYBRID SIGNAL TRANSDUCTION HISTIDINE KINASE J"/>
    <property type="match status" value="1"/>
</dbReference>
<dbReference type="EMBL" id="JAAVJL010000001">
    <property type="protein sequence ID" value="NMF56559.1"/>
    <property type="molecule type" value="Genomic_DNA"/>
</dbReference>
<keyword evidence="4" id="KW-0808">Transferase</keyword>
<feature type="modified residue" description="4-aspartylphosphate" evidence="7">
    <location>
        <position position="1277"/>
    </location>
</feature>
<dbReference type="SUPFAM" id="SSF47384">
    <property type="entry name" value="Homodimeric domain of signal transducing histidine kinase"/>
    <property type="match status" value="1"/>
</dbReference>
<dbReference type="SUPFAM" id="SSF55781">
    <property type="entry name" value="GAF domain-like"/>
    <property type="match status" value="1"/>
</dbReference>
<dbReference type="Gene3D" id="3.30.565.10">
    <property type="entry name" value="Histidine kinase-like ATPase, C-terminal domain"/>
    <property type="match status" value="1"/>
</dbReference>
<dbReference type="RefSeq" id="WP_169361691.1">
    <property type="nucleotide sequence ID" value="NZ_JAAVJL010000001.1"/>
</dbReference>
<dbReference type="PROSITE" id="PS50113">
    <property type="entry name" value="PAC"/>
    <property type="match status" value="2"/>
</dbReference>
<keyword evidence="15" id="KW-1185">Reference proteome</keyword>
<dbReference type="Pfam" id="PF02518">
    <property type="entry name" value="HATPase_c"/>
    <property type="match status" value="1"/>
</dbReference>
<evidence type="ECO:0000259" key="10">
    <source>
        <dbReference type="PROSITE" id="PS50109"/>
    </source>
</evidence>
<dbReference type="CDD" id="cd16922">
    <property type="entry name" value="HATPase_EvgS-ArcB-TorS-like"/>
    <property type="match status" value="1"/>
</dbReference>
<dbReference type="InterPro" id="IPR013655">
    <property type="entry name" value="PAS_fold_3"/>
</dbReference>
<protein>
    <recommendedName>
        <fullName evidence="2">histidine kinase</fullName>
        <ecNumber evidence="2">2.7.13.3</ecNumber>
    </recommendedName>
</protein>
<keyword evidence="8" id="KW-0175">Coiled coil</keyword>
<dbReference type="InterPro" id="IPR001610">
    <property type="entry name" value="PAC"/>
</dbReference>
<dbReference type="SMART" id="SM00448">
    <property type="entry name" value="REC"/>
    <property type="match status" value="1"/>
</dbReference>
<keyword evidence="5" id="KW-0418">Kinase</keyword>
<dbReference type="InterPro" id="IPR029016">
    <property type="entry name" value="GAF-like_dom_sf"/>
</dbReference>
<dbReference type="SUPFAM" id="SSF55785">
    <property type="entry name" value="PYP-like sensor domain (PAS domain)"/>
    <property type="match status" value="2"/>
</dbReference>
<feature type="coiled-coil region" evidence="8">
    <location>
        <begin position="487"/>
        <end position="514"/>
    </location>
</feature>
<dbReference type="Gene3D" id="3.40.50.2300">
    <property type="match status" value="2"/>
</dbReference>
<dbReference type="PANTHER" id="PTHR45339">
    <property type="entry name" value="HYBRID SIGNAL TRANSDUCTION HISTIDINE KINASE J"/>
    <property type="match status" value="1"/>
</dbReference>
<sequence length="1498" mass="169726">MIATYLYGIRMGTVVSAIASLQTYFLWGQPYAAILLILETIWVGIGLHYKNQNKQPRNMVLLVLSYWLCLGAPCCFLFYYFFLKFGINSVILVTLKQVINGAFNALIAHLCLGYLPIRQWLRHQSSDRHHLTIQQMLFHALLAFVFFPLLAIAILTGYQALNYIENEISNQLHANTAELVLDLKIWHQNNLRTLQEIAILAADDKSWERLQFGTTTLGKVNPSLLRIYVTDVQSNILAAFPNISDTDRAELSVSIGSSDLFQTTRTTLSTAFSNIHNNDHMISMPHVDMAVPVVRQNRFQGIVIGALDVPQIDKILAKSTPNRKVEAFLIDRHKEIISVSSPNLQLGNVFDVKQGGEVRSFKNDQIQWIPHIKGAALMTRWRKSYYIQQATIDAQNPWVLVVRLSPVAYIDALENLYTYILVIVLTIILLATAVANSLSLRLVKPIAKLMRLTTELQQNLSSESDFVWQSKSFAEIDTLGYNFQVMASALREKFQEIQQANLNLEKRVQERTEQLLKSELRLERITDAVPSTVYQFRRDLDGSYSFPFMSQGAYDLFELTAEECCQDAAKAFDLVIDEDLEKLFESIEDSAKTETSWVHEFRLRTPSGKFKWVSGRSQPMRQSDDSIIWNGILTDITHLKEIESALQKSEERWQLAIQAADDGIWDWNLETGIIFRSARWRTILGLDPHLDDEENLDWLSIIHPDDRENVLQAHARYLNREVPRYIMEHRMRHQDGSYRWILTKAMALWDEQGKPLRLVGANSDVTDRKLTIAALEKRESYLAMLVDVQHYLIAESTQDYGRILELLGKVSDFSSVKLFTCEKDLSDSFEEEIGIALGTNLHVDLYAAWYSQGIHPPQASQQTTFIQNLISCQWLQRLAQGELFNVSASTVDASEKSILTSKGLLSILVMPIMVNGKFWGFLSFHDYHSDRLRDHAEISLLTIAASSLSLHLERQQAQIEMLQAMEAAQAANQAKSEFLATMSHEIRTPMNAVIGMASLLLDTDLNHEQHEFAEIIRSSGDNLLTIINDILDFSKIESGRFSLDNHPFNLRSCIEDCLDLLAGYAVSKDIELVYCITTDVPDWILGDITRLRQILVNLLSNAIKFTLKGSVSLRVSVKDGLPNHGASAEIPYQLLFAVQDTGIGIPRDRYDRLFKPFSQVDSSTTRQYGGTGLGLAISKHLTQIMGGDIYCESTVGIGSIFSFTISTFATQPESIPPQWEPSLAGQRLLILEDHDVNREELINFAQLLKMEVMATPYSHQAIAWLQEGQKFDLAIVDACLPHLDNDRETDTQDPHNQCDMGALIQMQSRSLPIILLMPHCKCVVQESDTLISLSKPIKRSLLYSALLKLNKRSQSSTPIKQKEDSIFDENFAAKFPLKILIAEDNIVNQKVATRFLNRLGYRVDVVANGLEALEAIYRQNYDVILMDIHMPEMDGITATKKIIAEFPQSPWIIALTANAAQVDRDICLESGMQDYLSKPLKVQDLTRSLEKAYQNRSA</sequence>
<feature type="domain" description="Response regulatory" evidence="11">
    <location>
        <begin position="1378"/>
        <end position="1493"/>
    </location>
</feature>
<feature type="transmembrane region" description="Helical" evidence="9">
    <location>
        <begin position="31"/>
        <end position="49"/>
    </location>
</feature>
<dbReference type="InterPro" id="IPR003661">
    <property type="entry name" value="HisK_dim/P_dom"/>
</dbReference>
<reference evidence="14 15" key="1">
    <citation type="submission" date="2020-03" db="EMBL/GenBank/DDBJ databases">
        <title>Draft Genome Sequence of 2-Methylisoborneol Producing Pseudanabaena yagii Strain GIHE-NHR1 Isolated from North Han River in South Korea.</title>
        <authorList>
            <person name="Jeong J."/>
        </authorList>
    </citation>
    <scope>NUCLEOTIDE SEQUENCE [LARGE SCALE GENOMIC DNA]</scope>
    <source>
        <strain evidence="14 15">GIHE-NHR1</strain>
    </source>
</reference>
<gene>
    <name evidence="14" type="ORF">HC246_00580</name>
</gene>
<dbReference type="SMART" id="SM00091">
    <property type="entry name" value="PAS"/>
    <property type="match status" value="2"/>
</dbReference>
<dbReference type="InterPro" id="IPR004358">
    <property type="entry name" value="Sig_transdc_His_kin-like_C"/>
</dbReference>
<dbReference type="InterPro" id="IPR000700">
    <property type="entry name" value="PAS-assoc_C"/>
</dbReference>
<feature type="transmembrane region" description="Helical" evidence="9">
    <location>
        <begin position="136"/>
        <end position="161"/>
    </location>
</feature>
<keyword evidence="9" id="KW-0812">Transmembrane</keyword>
<feature type="domain" description="Response regulatory" evidence="11">
    <location>
        <begin position="1227"/>
        <end position="1350"/>
    </location>
</feature>
<evidence type="ECO:0000256" key="9">
    <source>
        <dbReference type="SAM" id="Phobius"/>
    </source>
</evidence>
<dbReference type="Gene3D" id="1.10.287.130">
    <property type="match status" value="1"/>
</dbReference>
<dbReference type="Pfam" id="PF01590">
    <property type="entry name" value="GAF"/>
    <property type="match status" value="1"/>
</dbReference>
<evidence type="ECO:0000259" key="11">
    <source>
        <dbReference type="PROSITE" id="PS50110"/>
    </source>
</evidence>
<dbReference type="InterPro" id="IPR035965">
    <property type="entry name" value="PAS-like_dom_sf"/>
</dbReference>
<dbReference type="NCBIfam" id="TIGR00229">
    <property type="entry name" value="sensory_box"/>
    <property type="match status" value="2"/>
</dbReference>
<dbReference type="CDD" id="cd00082">
    <property type="entry name" value="HisKA"/>
    <property type="match status" value="1"/>
</dbReference>
<evidence type="ECO:0000256" key="1">
    <source>
        <dbReference type="ARBA" id="ARBA00000085"/>
    </source>
</evidence>
<dbReference type="InterPro" id="IPR011006">
    <property type="entry name" value="CheY-like_superfamily"/>
</dbReference>